<evidence type="ECO:0000256" key="5">
    <source>
        <dbReference type="ARBA" id="ARBA00023316"/>
    </source>
</evidence>
<organism evidence="10 11">
    <name type="scientific">Candidatus Pullichristensenella excrementigallinarum</name>
    <dbReference type="NCBI Taxonomy" id="2840907"/>
    <lineage>
        <taxon>Bacteria</taxon>
        <taxon>Bacillati</taxon>
        <taxon>Bacillota</taxon>
        <taxon>Clostridia</taxon>
        <taxon>Candidatus Pullichristensenella</taxon>
    </lineage>
</organism>
<reference evidence="10" key="1">
    <citation type="submission" date="2020-10" db="EMBL/GenBank/DDBJ databases">
        <authorList>
            <person name="Gilroy R."/>
        </authorList>
    </citation>
    <scope>NUCLEOTIDE SEQUENCE</scope>
    <source>
        <strain evidence="10">ChiHcec3-11533</strain>
    </source>
</reference>
<evidence type="ECO:0000256" key="1">
    <source>
        <dbReference type="ARBA" id="ARBA00004752"/>
    </source>
</evidence>
<reference evidence="10" key="2">
    <citation type="journal article" date="2021" name="PeerJ">
        <title>Extensive microbial diversity within the chicken gut microbiome revealed by metagenomics and culture.</title>
        <authorList>
            <person name="Gilroy R."/>
            <person name="Ravi A."/>
            <person name="Getino M."/>
            <person name="Pursley I."/>
            <person name="Horton D.L."/>
            <person name="Alikhan N.F."/>
            <person name="Baker D."/>
            <person name="Gharbi K."/>
            <person name="Hall N."/>
            <person name="Watson M."/>
            <person name="Adriaenssens E.M."/>
            <person name="Foster-Nyarko E."/>
            <person name="Jarju S."/>
            <person name="Secka A."/>
            <person name="Antonio M."/>
            <person name="Oren A."/>
            <person name="Chaudhuri R.R."/>
            <person name="La Ragione R."/>
            <person name="Hildebrand F."/>
            <person name="Pallen M.J."/>
        </authorList>
    </citation>
    <scope>NUCLEOTIDE SEQUENCE</scope>
    <source>
        <strain evidence="10">ChiHcec3-11533</strain>
    </source>
</reference>
<dbReference type="PROSITE" id="PS51257">
    <property type="entry name" value="PROKAR_LIPOPROTEIN"/>
    <property type="match status" value="1"/>
</dbReference>
<evidence type="ECO:0000256" key="7">
    <source>
        <dbReference type="SAM" id="MobiDB-lite"/>
    </source>
</evidence>
<dbReference type="InterPro" id="IPR038063">
    <property type="entry name" value="Transpep_catalytic_dom"/>
</dbReference>
<protein>
    <submittedName>
        <fullName evidence="10">Peptidoglycan-binding protein</fullName>
    </submittedName>
</protein>
<dbReference type="Gene3D" id="2.40.440.10">
    <property type="entry name" value="L,D-transpeptidase catalytic domain-like"/>
    <property type="match status" value="1"/>
</dbReference>
<comment type="pathway">
    <text evidence="1 6">Cell wall biogenesis; peptidoglycan biosynthesis.</text>
</comment>
<feature type="signal peptide" evidence="8">
    <location>
        <begin position="1"/>
        <end position="22"/>
    </location>
</feature>
<evidence type="ECO:0000259" key="9">
    <source>
        <dbReference type="PROSITE" id="PS52029"/>
    </source>
</evidence>
<sequence length="463" mass="50386">MKRKLLAALVAALLLLTGCQYTVIEDADEQQLGLHSSAAAEETAPTQPPLQKGDRDAQGADVIQALQQRLIDLNYLDGKADGIFGSKTEEALAAFQARNGLEESGQADADTLLALESALAVPMPTPEPTPLADGAKGDGVREIQEQLRVYGFLTGSADGDFGAKTDEAVKLYQQYVYEKDGEEYLSPTPTPTPSPSPTPSPTPDPSATVDQSASTTPDPTPTPEPTFSPDGIVSDALKADLLGGTFEVFREVLERGSRDADGDLLGEVQRLQRRLYSLLYLEGSIDGIFGGGTQSALKYFQKRNNLEQTGVADEATQRLLFSADAKKSDRPNHMYMLKVSVADQKVYAYKWVNGSYSNLVRTMVCSTGTTSDPTPTGTFSNGGPAGRWYYFQKFDCWAQYAWRINGPYLFHSVLYSEKDTSTLRQSSVNNLGRRASHGCIRLKVEDAKWIYNNCSQGTTVKIV</sequence>
<dbReference type="AlphaFoldDB" id="A0A9D1I9Q5"/>
<feature type="compositionally biased region" description="Pro residues" evidence="7">
    <location>
        <begin position="188"/>
        <end position="204"/>
    </location>
</feature>
<dbReference type="CDD" id="cd16913">
    <property type="entry name" value="YkuD_like"/>
    <property type="match status" value="1"/>
</dbReference>
<evidence type="ECO:0000313" key="10">
    <source>
        <dbReference type="EMBL" id="HIU33410.1"/>
    </source>
</evidence>
<dbReference type="PROSITE" id="PS52029">
    <property type="entry name" value="LD_TPASE"/>
    <property type="match status" value="1"/>
</dbReference>
<comment type="caution">
    <text evidence="10">The sequence shown here is derived from an EMBL/GenBank/DDBJ whole genome shotgun (WGS) entry which is preliminary data.</text>
</comment>
<dbReference type="Proteomes" id="UP000824072">
    <property type="component" value="Unassembled WGS sequence"/>
</dbReference>
<feature type="region of interest" description="Disordered" evidence="7">
    <location>
        <begin position="38"/>
        <end position="58"/>
    </location>
</feature>
<name>A0A9D1I9Q5_9FIRM</name>
<feature type="region of interest" description="Disordered" evidence="7">
    <location>
        <begin position="183"/>
        <end position="232"/>
    </location>
</feature>
<evidence type="ECO:0000256" key="6">
    <source>
        <dbReference type="PROSITE-ProRule" id="PRU01373"/>
    </source>
</evidence>
<dbReference type="GO" id="GO:0016740">
    <property type="term" value="F:transferase activity"/>
    <property type="evidence" value="ECO:0007669"/>
    <property type="project" value="UniProtKB-KW"/>
</dbReference>
<dbReference type="InterPro" id="IPR036366">
    <property type="entry name" value="PGBDSf"/>
</dbReference>
<dbReference type="InterPro" id="IPR005490">
    <property type="entry name" value="LD_TPept_cat_dom"/>
</dbReference>
<feature type="active site" description="Nucleophile" evidence="6">
    <location>
        <position position="439"/>
    </location>
</feature>
<keyword evidence="4 6" id="KW-0573">Peptidoglycan synthesis</keyword>
<feature type="domain" description="L,D-TPase catalytic" evidence="9">
    <location>
        <begin position="335"/>
        <end position="463"/>
    </location>
</feature>
<dbReference type="Pfam" id="PF01471">
    <property type="entry name" value="PG_binding_1"/>
    <property type="match status" value="3"/>
</dbReference>
<evidence type="ECO:0000256" key="3">
    <source>
        <dbReference type="ARBA" id="ARBA00022960"/>
    </source>
</evidence>
<dbReference type="GO" id="GO:0071972">
    <property type="term" value="F:peptidoglycan L,D-transpeptidase activity"/>
    <property type="evidence" value="ECO:0007669"/>
    <property type="project" value="TreeGrafter"/>
</dbReference>
<dbReference type="InterPro" id="IPR036365">
    <property type="entry name" value="PGBD-like_sf"/>
</dbReference>
<keyword evidence="8" id="KW-0732">Signal</keyword>
<feature type="active site" description="Proton donor/acceptor" evidence="6">
    <location>
        <position position="411"/>
    </location>
</feature>
<evidence type="ECO:0000256" key="4">
    <source>
        <dbReference type="ARBA" id="ARBA00022984"/>
    </source>
</evidence>
<dbReference type="EMBL" id="DVMU01000057">
    <property type="protein sequence ID" value="HIU33410.1"/>
    <property type="molecule type" value="Genomic_DNA"/>
</dbReference>
<dbReference type="PANTHER" id="PTHR30582">
    <property type="entry name" value="L,D-TRANSPEPTIDASE"/>
    <property type="match status" value="1"/>
</dbReference>
<dbReference type="SUPFAM" id="SSF47090">
    <property type="entry name" value="PGBD-like"/>
    <property type="match status" value="3"/>
</dbReference>
<evidence type="ECO:0000256" key="2">
    <source>
        <dbReference type="ARBA" id="ARBA00022679"/>
    </source>
</evidence>
<dbReference type="Gene3D" id="1.10.101.10">
    <property type="entry name" value="PGBD-like superfamily/PGBD"/>
    <property type="match status" value="3"/>
</dbReference>
<feature type="chain" id="PRO_5039667175" evidence="8">
    <location>
        <begin position="23"/>
        <end position="463"/>
    </location>
</feature>
<dbReference type="Pfam" id="PF03734">
    <property type="entry name" value="YkuD"/>
    <property type="match status" value="1"/>
</dbReference>
<dbReference type="GO" id="GO:0071555">
    <property type="term" value="P:cell wall organization"/>
    <property type="evidence" value="ECO:0007669"/>
    <property type="project" value="UniProtKB-UniRule"/>
</dbReference>
<accession>A0A9D1I9Q5</accession>
<dbReference type="GO" id="GO:0005576">
    <property type="term" value="C:extracellular region"/>
    <property type="evidence" value="ECO:0007669"/>
    <property type="project" value="TreeGrafter"/>
</dbReference>
<keyword evidence="3 6" id="KW-0133">Cell shape</keyword>
<dbReference type="InterPro" id="IPR002477">
    <property type="entry name" value="Peptidoglycan-bd-like"/>
</dbReference>
<evidence type="ECO:0000256" key="8">
    <source>
        <dbReference type="SAM" id="SignalP"/>
    </source>
</evidence>
<keyword evidence="2" id="KW-0808">Transferase</keyword>
<dbReference type="PANTHER" id="PTHR30582:SF2">
    <property type="entry name" value="L,D-TRANSPEPTIDASE YCIB-RELATED"/>
    <property type="match status" value="1"/>
</dbReference>
<dbReference type="GO" id="GO:0018104">
    <property type="term" value="P:peptidoglycan-protein cross-linking"/>
    <property type="evidence" value="ECO:0007669"/>
    <property type="project" value="TreeGrafter"/>
</dbReference>
<proteinExistence type="predicted"/>
<evidence type="ECO:0000313" key="11">
    <source>
        <dbReference type="Proteomes" id="UP000824072"/>
    </source>
</evidence>
<gene>
    <name evidence="10" type="ORF">IAB02_02480</name>
</gene>
<dbReference type="InterPro" id="IPR050979">
    <property type="entry name" value="LD-transpeptidase"/>
</dbReference>
<keyword evidence="5 6" id="KW-0961">Cell wall biogenesis/degradation</keyword>
<dbReference type="GO" id="GO:0008360">
    <property type="term" value="P:regulation of cell shape"/>
    <property type="evidence" value="ECO:0007669"/>
    <property type="project" value="UniProtKB-UniRule"/>
</dbReference>
<dbReference type="SUPFAM" id="SSF141523">
    <property type="entry name" value="L,D-transpeptidase catalytic domain-like"/>
    <property type="match status" value="1"/>
</dbReference>